<dbReference type="PANTHER" id="PTHR43877">
    <property type="entry name" value="AMINOALKYLPHOSPHONATE N-ACETYLTRANSFERASE-RELATED-RELATED"/>
    <property type="match status" value="1"/>
</dbReference>
<organism evidence="4">
    <name type="scientific">freshwater metagenome</name>
    <dbReference type="NCBI Taxonomy" id="449393"/>
    <lineage>
        <taxon>unclassified sequences</taxon>
        <taxon>metagenomes</taxon>
        <taxon>ecological metagenomes</taxon>
    </lineage>
</organism>
<evidence type="ECO:0000313" key="4">
    <source>
        <dbReference type="EMBL" id="CAB4564414.1"/>
    </source>
</evidence>
<dbReference type="InterPro" id="IPR050832">
    <property type="entry name" value="Bact_Acetyltransf"/>
</dbReference>
<dbReference type="PROSITE" id="PS51186">
    <property type="entry name" value="GNAT"/>
    <property type="match status" value="1"/>
</dbReference>
<keyword evidence="2" id="KW-0012">Acyltransferase</keyword>
<dbReference type="AlphaFoldDB" id="A0A6J6DMT0"/>
<keyword evidence="1" id="KW-0808">Transferase</keyword>
<evidence type="ECO:0000256" key="2">
    <source>
        <dbReference type="ARBA" id="ARBA00023315"/>
    </source>
</evidence>
<protein>
    <submittedName>
        <fullName evidence="4">Unannotated protein</fullName>
    </submittedName>
</protein>
<dbReference type="Gene3D" id="3.40.630.30">
    <property type="match status" value="1"/>
</dbReference>
<reference evidence="4" key="1">
    <citation type="submission" date="2020-05" db="EMBL/GenBank/DDBJ databases">
        <authorList>
            <person name="Chiriac C."/>
            <person name="Salcher M."/>
            <person name="Ghai R."/>
            <person name="Kavagutti S V."/>
        </authorList>
    </citation>
    <scope>NUCLEOTIDE SEQUENCE</scope>
</reference>
<dbReference type="EMBL" id="CAEZTI010000097">
    <property type="protein sequence ID" value="CAB4564414.1"/>
    <property type="molecule type" value="Genomic_DNA"/>
</dbReference>
<dbReference type="GO" id="GO:0016747">
    <property type="term" value="F:acyltransferase activity, transferring groups other than amino-acyl groups"/>
    <property type="evidence" value="ECO:0007669"/>
    <property type="project" value="InterPro"/>
</dbReference>
<gene>
    <name evidence="4" type="ORF">UFOPK1619_00577</name>
</gene>
<sequence length="253" mass="27882">MVEHSPRTGTIWSGVVSARVRPWPHSDHKAFLVINGAHGPEMQLPDDHILNTWIQTISSWGYRSVRTSALAPSASSPLERLGFSVSQSLVLLQKSHDQSVPQFATNHSTHLVRSLPLLSRPSRATIDAILGVDASAFGTEWSLDTATFEEALKATRHWRIFVSRAENRIDGFVLAGVTQSHGFIQRLAVRPNAQREGVASALLTSALNWTQSRRCTNTVVNTDHNNEAALALYHKFGFATLDYGLSVLEKTLP</sequence>
<evidence type="ECO:0000256" key="1">
    <source>
        <dbReference type="ARBA" id="ARBA00022679"/>
    </source>
</evidence>
<feature type="domain" description="N-acetyltransferase" evidence="3">
    <location>
        <begin position="116"/>
        <end position="253"/>
    </location>
</feature>
<dbReference type="CDD" id="cd04301">
    <property type="entry name" value="NAT_SF"/>
    <property type="match status" value="1"/>
</dbReference>
<accession>A0A6J6DMT0</accession>
<name>A0A6J6DMT0_9ZZZZ</name>
<dbReference type="SUPFAM" id="SSF55729">
    <property type="entry name" value="Acyl-CoA N-acyltransferases (Nat)"/>
    <property type="match status" value="1"/>
</dbReference>
<dbReference type="InterPro" id="IPR016181">
    <property type="entry name" value="Acyl_CoA_acyltransferase"/>
</dbReference>
<dbReference type="Pfam" id="PF00583">
    <property type="entry name" value="Acetyltransf_1"/>
    <property type="match status" value="1"/>
</dbReference>
<proteinExistence type="predicted"/>
<evidence type="ECO:0000259" key="3">
    <source>
        <dbReference type="PROSITE" id="PS51186"/>
    </source>
</evidence>
<dbReference type="InterPro" id="IPR000182">
    <property type="entry name" value="GNAT_dom"/>
</dbReference>